<dbReference type="Proteomes" id="UP000234585">
    <property type="component" value="Unassembled WGS sequence"/>
</dbReference>
<keyword evidence="2 3" id="KW-0378">Hydrolase</keyword>
<dbReference type="GeneID" id="36522297"/>
<feature type="domain" description="Carboxylesterase type B" evidence="4">
    <location>
        <begin position="17"/>
        <end position="505"/>
    </location>
</feature>
<evidence type="ECO:0000313" key="6">
    <source>
        <dbReference type="Proteomes" id="UP000234585"/>
    </source>
</evidence>
<sequence length="534" mass="58923">MWASVVLPCIGRVPTAQTRNGSYAGVHSTNHGQDFFLGVPYAQPPVQDLRFRIPEPLNESWNGVRSATTYSPGCIGYGDDGLALDHTVMSEDCLYLNIVRPSGLPPHTRVPVAVWIHGGAYAEGASRDPRYNLSFIVGQSEAMGRPMVGVSLNYRLHGWGFLWGREMEEAGASNLGLRDQRLALAWLQENIAAFGGDPSKVTIWGESAGANSVGTHLVAYGGRDDGLFRAAIGESGAPTLYHPYQTVDDWQPYFDAIARAAQCHGSAGILNCLRDVPTARLNTLFNGSLTQGAAFGPVIDGDFLVQSATTLLRKGSFVKVPFLHGANTDEGWTVAPKDVNTTDRFRSMVESWGLDATTVRRLYELYLDPVSEPVVRRTETIFTDRNIHAPRRLANQIWSLNNIPSYGYHFDLGSDKWPSFHFIEIPFVMYNTIGLGYENIPGLPYTQDPMAEDRQRLSRLADLVSRMWISFVTTLDPNHFGDEPDVHWSAYRAEEPGVIMFDGNASVPAYMVPDTYRAEGIELFSSLLDGPLGQ</sequence>
<comment type="similarity">
    <text evidence="1 3">Belongs to the type-B carboxylesterase/lipase family.</text>
</comment>
<dbReference type="SUPFAM" id="SSF53474">
    <property type="entry name" value="alpha/beta-Hydrolases"/>
    <property type="match status" value="1"/>
</dbReference>
<gene>
    <name evidence="5" type="ORF">BDW47DRAFT_117901</name>
</gene>
<reference evidence="5 6" key="1">
    <citation type="submission" date="2017-12" db="EMBL/GenBank/DDBJ databases">
        <authorList>
            <consortium name="DOE Joint Genome Institute"/>
            <person name="Haridas S."/>
            <person name="Kjaerbolling I."/>
            <person name="Vesth T.C."/>
            <person name="Frisvad J.C."/>
            <person name="Nybo J.L."/>
            <person name="Theobald S."/>
            <person name="Kuo A."/>
            <person name="Bowyer P."/>
            <person name="Matsuda Y."/>
            <person name="Mondo S."/>
            <person name="Lyhne E.K."/>
            <person name="Kogle M.E."/>
            <person name="Clum A."/>
            <person name="Lipzen A."/>
            <person name="Salamov A."/>
            <person name="Ngan C.Y."/>
            <person name="Daum C."/>
            <person name="Chiniquy J."/>
            <person name="Barry K."/>
            <person name="LaButti K."/>
            <person name="Simmons B.A."/>
            <person name="Magnuson J.K."/>
            <person name="Mortensen U.H."/>
            <person name="Larsen T.O."/>
            <person name="Grigoriev I.V."/>
            <person name="Baker S.E."/>
            <person name="Andersen M.R."/>
            <person name="Nordberg H.P."/>
            <person name="Cantor M.N."/>
            <person name="Hua S.X."/>
        </authorList>
    </citation>
    <scope>NUCLEOTIDE SEQUENCE [LARGE SCALE GENOMIC DNA]</scope>
    <source>
        <strain evidence="5 6">CBS 102.13</strain>
    </source>
</reference>
<evidence type="ECO:0000256" key="1">
    <source>
        <dbReference type="ARBA" id="ARBA00005964"/>
    </source>
</evidence>
<keyword evidence="6" id="KW-1185">Reference proteome</keyword>
<dbReference type="InterPro" id="IPR050309">
    <property type="entry name" value="Type-B_Carboxylest/Lipase"/>
</dbReference>
<dbReference type="PROSITE" id="PS00941">
    <property type="entry name" value="CARBOXYLESTERASE_B_2"/>
    <property type="match status" value="1"/>
</dbReference>
<evidence type="ECO:0000259" key="4">
    <source>
        <dbReference type="Pfam" id="PF00135"/>
    </source>
</evidence>
<dbReference type="RefSeq" id="XP_024671491.1">
    <property type="nucleotide sequence ID" value="XM_024815137.1"/>
</dbReference>
<dbReference type="Pfam" id="PF00135">
    <property type="entry name" value="COesterase"/>
    <property type="match status" value="1"/>
</dbReference>
<dbReference type="PANTHER" id="PTHR11559">
    <property type="entry name" value="CARBOXYLESTERASE"/>
    <property type="match status" value="1"/>
</dbReference>
<protein>
    <recommendedName>
        <fullName evidence="3">Carboxylic ester hydrolase</fullName>
        <ecNumber evidence="3">3.1.1.-</ecNumber>
    </recommendedName>
</protein>
<accession>A0A2I2FA31</accession>
<proteinExistence type="inferred from homology"/>
<dbReference type="PROSITE" id="PS00122">
    <property type="entry name" value="CARBOXYLESTERASE_B_1"/>
    <property type="match status" value="1"/>
</dbReference>
<dbReference type="GO" id="GO:0016787">
    <property type="term" value="F:hydrolase activity"/>
    <property type="evidence" value="ECO:0007669"/>
    <property type="project" value="UniProtKB-KW"/>
</dbReference>
<dbReference type="EMBL" id="KZ559142">
    <property type="protein sequence ID" value="PLB37479.1"/>
    <property type="molecule type" value="Genomic_DNA"/>
</dbReference>
<dbReference type="InterPro" id="IPR002018">
    <property type="entry name" value="CarbesteraseB"/>
</dbReference>
<dbReference type="AlphaFoldDB" id="A0A2I2FA31"/>
<dbReference type="EC" id="3.1.1.-" evidence="3"/>
<organism evidence="5 6">
    <name type="scientific">Aspergillus candidus</name>
    <dbReference type="NCBI Taxonomy" id="41067"/>
    <lineage>
        <taxon>Eukaryota</taxon>
        <taxon>Fungi</taxon>
        <taxon>Dikarya</taxon>
        <taxon>Ascomycota</taxon>
        <taxon>Pezizomycotina</taxon>
        <taxon>Eurotiomycetes</taxon>
        <taxon>Eurotiomycetidae</taxon>
        <taxon>Eurotiales</taxon>
        <taxon>Aspergillaceae</taxon>
        <taxon>Aspergillus</taxon>
        <taxon>Aspergillus subgen. Circumdati</taxon>
    </lineage>
</organism>
<dbReference type="OrthoDB" id="408631at2759"/>
<dbReference type="STRING" id="41067.A0A2I2FA31"/>
<dbReference type="InterPro" id="IPR029058">
    <property type="entry name" value="AB_hydrolase_fold"/>
</dbReference>
<evidence type="ECO:0000256" key="3">
    <source>
        <dbReference type="RuleBase" id="RU361235"/>
    </source>
</evidence>
<evidence type="ECO:0000313" key="5">
    <source>
        <dbReference type="EMBL" id="PLB37479.1"/>
    </source>
</evidence>
<dbReference type="Gene3D" id="3.40.50.1820">
    <property type="entry name" value="alpha/beta hydrolase"/>
    <property type="match status" value="1"/>
</dbReference>
<name>A0A2I2FA31_ASPCN</name>
<dbReference type="InterPro" id="IPR019819">
    <property type="entry name" value="Carboxylesterase_B_CS"/>
</dbReference>
<dbReference type="InterPro" id="IPR019826">
    <property type="entry name" value="Carboxylesterase_B_AS"/>
</dbReference>
<evidence type="ECO:0000256" key="2">
    <source>
        <dbReference type="ARBA" id="ARBA00022801"/>
    </source>
</evidence>